<keyword evidence="7" id="KW-0966">Cell projection</keyword>
<dbReference type="GO" id="GO:0030288">
    <property type="term" value="C:outer membrane-bounded periplasmic space"/>
    <property type="evidence" value="ECO:0007669"/>
    <property type="project" value="InterPro"/>
</dbReference>
<dbReference type="Pfam" id="PF02119">
    <property type="entry name" value="FlgI"/>
    <property type="match status" value="1"/>
</dbReference>
<dbReference type="PANTHER" id="PTHR30381">
    <property type="entry name" value="FLAGELLAR P-RING PERIPLASMIC PROTEIN FLGI"/>
    <property type="match status" value="1"/>
</dbReference>
<name>A0A1G8T382_9GAMM</name>
<reference evidence="7 8" key="1">
    <citation type="submission" date="2016-10" db="EMBL/GenBank/DDBJ databases">
        <authorList>
            <person name="de Groot N.N."/>
        </authorList>
    </citation>
    <scope>NUCLEOTIDE SEQUENCE [LARGE SCALE GENOMIC DNA]</scope>
    <source>
        <strain evidence="7 8">CGMCC 1.6133</strain>
    </source>
</reference>
<evidence type="ECO:0000256" key="2">
    <source>
        <dbReference type="ARBA" id="ARBA00004117"/>
    </source>
</evidence>
<evidence type="ECO:0000256" key="4">
    <source>
        <dbReference type="ARBA" id="ARBA00022729"/>
    </source>
</evidence>
<keyword evidence="7" id="KW-0969">Cilium</keyword>
<evidence type="ECO:0000256" key="5">
    <source>
        <dbReference type="ARBA" id="ARBA00023143"/>
    </source>
</evidence>
<comment type="subcellular location">
    <subcellularLocation>
        <location evidence="2 6">Bacterial flagellum basal body</location>
    </subcellularLocation>
</comment>
<dbReference type="GO" id="GO:0005198">
    <property type="term" value="F:structural molecule activity"/>
    <property type="evidence" value="ECO:0007669"/>
    <property type="project" value="InterPro"/>
</dbReference>
<evidence type="ECO:0000313" key="8">
    <source>
        <dbReference type="Proteomes" id="UP000198525"/>
    </source>
</evidence>
<dbReference type="PANTHER" id="PTHR30381:SF0">
    <property type="entry name" value="FLAGELLAR P-RING PROTEIN"/>
    <property type="match status" value="1"/>
</dbReference>
<dbReference type="Proteomes" id="UP000198525">
    <property type="component" value="Unassembled WGS sequence"/>
</dbReference>
<comment type="similarity">
    <text evidence="3 6">Belongs to the FlgI family.</text>
</comment>
<dbReference type="OrthoDB" id="9786431at2"/>
<gene>
    <name evidence="6" type="primary">flgI</name>
    <name evidence="7" type="ORF">SAMN04487954_104179</name>
</gene>
<dbReference type="InterPro" id="IPR001782">
    <property type="entry name" value="Flag_FlgI"/>
</dbReference>
<proteinExistence type="inferred from homology"/>
<dbReference type="STRING" id="376427.SAMN04487954_104179"/>
<comment type="function">
    <text evidence="1 6">Assembles around the rod to form the L-ring and probably protects the motor/basal body from shearing forces during rotation.</text>
</comment>
<dbReference type="AlphaFoldDB" id="A0A1G8T382"/>
<evidence type="ECO:0000256" key="3">
    <source>
        <dbReference type="ARBA" id="ARBA00008994"/>
    </source>
</evidence>
<dbReference type="NCBIfam" id="NF003676">
    <property type="entry name" value="PRK05303.1"/>
    <property type="match status" value="1"/>
</dbReference>
<protein>
    <recommendedName>
        <fullName evidence="6">Flagellar P-ring protein</fullName>
    </recommendedName>
    <alternativeName>
        <fullName evidence="6">Basal body P-ring protein</fullName>
    </alternativeName>
</protein>
<evidence type="ECO:0000313" key="7">
    <source>
        <dbReference type="EMBL" id="SDJ35851.1"/>
    </source>
</evidence>
<keyword evidence="7" id="KW-0282">Flagellum</keyword>
<organism evidence="7 8">
    <name type="scientific">Billgrantia gudaonensis</name>
    <dbReference type="NCBI Taxonomy" id="376427"/>
    <lineage>
        <taxon>Bacteria</taxon>
        <taxon>Pseudomonadati</taxon>
        <taxon>Pseudomonadota</taxon>
        <taxon>Gammaproteobacteria</taxon>
        <taxon>Oceanospirillales</taxon>
        <taxon>Halomonadaceae</taxon>
        <taxon>Billgrantia</taxon>
    </lineage>
</organism>
<dbReference type="PRINTS" id="PR01010">
    <property type="entry name" value="FLGPRINGFLGI"/>
</dbReference>
<keyword evidence="8" id="KW-1185">Reference proteome</keyword>
<accession>A0A1G8T382</accession>
<evidence type="ECO:0000256" key="1">
    <source>
        <dbReference type="ARBA" id="ARBA00002591"/>
    </source>
</evidence>
<sequence length="381" mass="39632">MTTSFTLAGCPERLRRWLMRFAVLLLVGSVALPASAERIRELASFAGVRDNVLVGYGLVVGLDGSGDQTMQAPFTGQSLTNMLSQLGITVPEGTNMQLRNVAAVMVTADLPPFAQPGQRLDVNVSSVGNARSLRGGTLLMTPLKGADGDTYAIAQGNLLVAGAGAEAAGSSVQVNQQAGGRIAGGAMVEQEVPVNLGGENGLIELQLDEADFGTAQRVVSAINQEFGRPVAAARNGGVIALDGPLNANSRVNFMARVEQIDVTPTDAPAKVVFNSRTGSVVLNSRVTLRRAAVAHGNLSIIIDTQYGVSQPAPLGEGETVVVPDADIEIQEQDAYLRVVEGAELTEVVNALNALGATPQDLMAILEALKASGSLRAELEII</sequence>
<keyword evidence="5 6" id="KW-0975">Bacterial flagellum</keyword>
<dbReference type="EMBL" id="FNES01000004">
    <property type="protein sequence ID" value="SDJ35851.1"/>
    <property type="molecule type" value="Genomic_DNA"/>
</dbReference>
<dbReference type="GO" id="GO:0071973">
    <property type="term" value="P:bacterial-type flagellum-dependent cell motility"/>
    <property type="evidence" value="ECO:0007669"/>
    <property type="project" value="InterPro"/>
</dbReference>
<dbReference type="HAMAP" id="MF_00416">
    <property type="entry name" value="FlgI"/>
    <property type="match status" value="1"/>
</dbReference>
<evidence type="ECO:0000256" key="6">
    <source>
        <dbReference type="HAMAP-Rule" id="MF_00416"/>
    </source>
</evidence>
<keyword evidence="4" id="KW-0732">Signal</keyword>
<comment type="subunit">
    <text evidence="6">The basal body constitutes a major portion of the flagellar organelle and consists of four rings (L,P,S, and M) mounted on a central rod.</text>
</comment>
<dbReference type="GO" id="GO:0009428">
    <property type="term" value="C:bacterial-type flagellum basal body, distal rod, P ring"/>
    <property type="evidence" value="ECO:0007669"/>
    <property type="project" value="InterPro"/>
</dbReference>